<feature type="region of interest" description="Disordered" evidence="1">
    <location>
        <begin position="332"/>
        <end position="360"/>
    </location>
</feature>
<dbReference type="EMBL" id="NETL01000018">
    <property type="protein sequence ID" value="OTN68078.1"/>
    <property type="molecule type" value="Genomic_DNA"/>
</dbReference>
<dbReference type="OrthoDB" id="369649at2759"/>
<dbReference type="VEuPathDB" id="PlasmoDB:PKNOH_S04362800"/>
<reference evidence="2 3" key="1">
    <citation type="submission" date="2017-05" db="EMBL/GenBank/DDBJ databases">
        <title>PacBio assembly of a Plasmodium knowlesi genome sequence with Hi-C correction and manual annotation of the SICAvar gene family.</title>
        <authorList>
            <person name="Lapp S.A."/>
            <person name="Geraldo J.A."/>
            <person name="Chien J.-T."/>
            <person name="Ay F."/>
            <person name="Pakala S.B."/>
            <person name="Batugedara G."/>
            <person name="Humphrey J.C."/>
            <person name="Debarry J.D."/>
            <person name="Le Roch K.G."/>
            <person name="Galinski M.R."/>
            <person name="Kissinger J.C."/>
        </authorList>
    </citation>
    <scope>NUCLEOTIDE SEQUENCE [LARGE SCALE GENOMIC DNA]</scope>
    <source>
        <strain evidence="3">Malayan Strain Pk1 (A+)</strain>
    </source>
</reference>
<sequence length="489" mass="55807">MIDIILKMLLGKYFEPCDKNFITMNMNAGIEIRNIIIKNDEINQFLKSKNIDIEIVYLKIERIYISFVTLSGMLTLKLHGVDLRLKPHIHRNASKGIKNKLMNLLRRNEGKVELVSPLKARDVNLGKQQGENKTLCCCCESYQDVQDSLCCYNNISKIKTYICKDCSVLKNQDDEAHLAFIKKQVAWENAHQHAPDETSRSVVIMSNGLSNASTSSVGPDLKAKRCRTRHLNSAERIKRYDDMRQFLCKSVMGKNRTGGSMQGEQADHVFAKELVQNQNFRDRFPHCGNLSHINKSGVTYDTSATYAVNGLNSHLQYYSDQMGKNEQIHVSASNKTQHNRNACKKSLRGGHSDGRPPRQGVYVNIGMYAPAELLNGIKNHQDKDPQRSTLDYLYNAHSKLKGKESLGKIHIYDDNMGDAIHERCNELTDHTWVGSWAENNPHRLFHNEDVPCTCHRLNNKCTSMLYSYNGTNRNNCMRIKIDHVFDAKL</sequence>
<dbReference type="AlphaFoldDB" id="A0A1Y3DY22"/>
<dbReference type="VEuPathDB" id="PlasmoDB:PKNH_0510100"/>
<organism evidence="2 3">
    <name type="scientific">Plasmodium knowlesi</name>
    <dbReference type="NCBI Taxonomy" id="5850"/>
    <lineage>
        <taxon>Eukaryota</taxon>
        <taxon>Sar</taxon>
        <taxon>Alveolata</taxon>
        <taxon>Apicomplexa</taxon>
        <taxon>Aconoidasida</taxon>
        <taxon>Haemosporida</taxon>
        <taxon>Plasmodiidae</taxon>
        <taxon>Plasmodium</taxon>
        <taxon>Plasmodium (Plasmodium)</taxon>
    </lineage>
</organism>
<dbReference type="eggNOG" id="ENOG502SGDB">
    <property type="taxonomic scope" value="Eukaryota"/>
</dbReference>
<evidence type="ECO:0000313" key="2">
    <source>
        <dbReference type="EMBL" id="OTN68078.1"/>
    </source>
</evidence>
<evidence type="ECO:0000256" key="1">
    <source>
        <dbReference type="SAM" id="MobiDB-lite"/>
    </source>
</evidence>
<comment type="caution">
    <text evidence="2">The sequence shown here is derived from an EMBL/GenBank/DDBJ whole genome shotgun (WGS) entry which is preliminary data.</text>
</comment>
<evidence type="ECO:0000313" key="3">
    <source>
        <dbReference type="Proteomes" id="UP000195012"/>
    </source>
</evidence>
<accession>A0A1Y3DY22</accession>
<name>A0A1Y3DY22_PLAKN</name>
<dbReference type="VEuPathDB" id="PlasmoDB:PKA1H_050015700"/>
<dbReference type="Proteomes" id="UP000195012">
    <property type="component" value="Unassembled WGS sequence"/>
</dbReference>
<protein>
    <submittedName>
        <fullName evidence="2">Uncharacterized protein</fullName>
    </submittedName>
</protein>
<feature type="compositionally biased region" description="Basic residues" evidence="1">
    <location>
        <begin position="337"/>
        <end position="348"/>
    </location>
</feature>
<proteinExistence type="predicted"/>
<gene>
    <name evidence="2" type="ORF">PKNOH_S04362800</name>
</gene>